<keyword evidence="5" id="KW-0411">Iron-sulfur</keyword>
<dbReference type="GO" id="GO:0003824">
    <property type="term" value="F:catalytic activity"/>
    <property type="evidence" value="ECO:0007669"/>
    <property type="project" value="InterPro"/>
</dbReference>
<dbReference type="Pfam" id="PF13311">
    <property type="entry name" value="DUF4080"/>
    <property type="match status" value="1"/>
</dbReference>
<dbReference type="SUPFAM" id="SSF102114">
    <property type="entry name" value="Radical SAM enzymes"/>
    <property type="match status" value="1"/>
</dbReference>
<reference evidence="8 9" key="1">
    <citation type="submission" date="2018-06" db="EMBL/GenBank/DDBJ databases">
        <authorList>
            <consortium name="Pathogen Informatics"/>
            <person name="Doyle S."/>
        </authorList>
    </citation>
    <scope>NUCLEOTIDE SEQUENCE [LARGE SCALE GENOMIC DNA]</scope>
    <source>
        <strain evidence="8 9">NCTC10571</strain>
    </source>
</reference>
<name>A0A378NR27_9FIRM</name>
<dbReference type="SMART" id="SM00729">
    <property type="entry name" value="Elp3"/>
    <property type="match status" value="1"/>
</dbReference>
<accession>A0A378NR27</accession>
<dbReference type="EMBL" id="UGPP01000001">
    <property type="protein sequence ID" value="STY70830.1"/>
    <property type="molecule type" value="Genomic_DNA"/>
</dbReference>
<dbReference type="PANTHER" id="PTHR43409:SF16">
    <property type="entry name" value="SLR0320 PROTEIN"/>
    <property type="match status" value="1"/>
</dbReference>
<protein>
    <submittedName>
        <fullName evidence="8">Coproporphyrinogen III oxidase</fullName>
    </submittedName>
</protein>
<dbReference type="GO" id="GO:0051539">
    <property type="term" value="F:4 iron, 4 sulfur cluster binding"/>
    <property type="evidence" value="ECO:0007669"/>
    <property type="project" value="UniProtKB-KW"/>
</dbReference>
<dbReference type="InterPro" id="IPR025288">
    <property type="entry name" value="DUF4080"/>
</dbReference>
<sequence length="581" mass="67907">MKVLLTAINAKYIHSSLAIRYIYKNCQDLSCDIEMLEVSINNHLIDIANQIFDARPDILGISCYIWNIELVKQLLPLVHRLLPNCKIICGGPEVSYATKEFMQDFPMVDFVVRGEGEKAFHDLLQALLDEKNNEEIKIAGIAKRNRDNTIDENIAVTVSDLDEIIFPYDDNDIENLKDKIIYYESSRGCPYSCKYCLSCATKGVRYRSLDKVFAELSYFIKHNVRQVKFVDRTFNADKKHYLPILEFIAKQDCRTNFHFEIVAHHIDDEIKAVLKKMPKGRVQFEIGIQSTNLKTLGQISRANPWEEMTNNIKSIMAYGNIHLHVDLIIGLPYEDITSFAKSFNDVYLLQADMLQVGFLKLLKGAAMNDLIQEHDYVYMPQAPYQVISNKYMDYATMRKLQIFVDVLELYYNAGRFKYTIINLIKQYNQDAYTFFADFAQYWQANKLHLAPHAPKNLYVFLYDFIEQNSKIKDKEYIYNVLKFDALLTDKGKIKIDMLPWKEVDKKVTDDFYMSEKALAYINNYQFKSWRDLKKKFLIEVFAYDMNEAKLCQIKAKENAMIFAYEDDGVFYQEIKQGDINL</sequence>
<keyword evidence="2" id="KW-0949">S-adenosyl-L-methionine</keyword>
<comment type="cofactor">
    <cofactor evidence="1">
        <name>[4Fe-4S] cluster</name>
        <dbReference type="ChEBI" id="CHEBI:49883"/>
    </cofactor>
</comment>
<dbReference type="InterPro" id="IPR023404">
    <property type="entry name" value="rSAM_horseshoe"/>
</dbReference>
<evidence type="ECO:0000259" key="7">
    <source>
        <dbReference type="PROSITE" id="PS51918"/>
    </source>
</evidence>
<evidence type="ECO:0000256" key="2">
    <source>
        <dbReference type="ARBA" id="ARBA00022691"/>
    </source>
</evidence>
<organism evidence="8 9">
    <name type="scientific">Megamonas hypermegale</name>
    <dbReference type="NCBI Taxonomy" id="158847"/>
    <lineage>
        <taxon>Bacteria</taxon>
        <taxon>Bacillati</taxon>
        <taxon>Bacillota</taxon>
        <taxon>Negativicutes</taxon>
        <taxon>Selenomonadales</taxon>
        <taxon>Selenomonadaceae</taxon>
        <taxon>Megamonas</taxon>
    </lineage>
</organism>
<proteinExistence type="predicted"/>
<dbReference type="InterPro" id="IPR051198">
    <property type="entry name" value="BchE-like"/>
</dbReference>
<dbReference type="InterPro" id="IPR036724">
    <property type="entry name" value="Cobalamin-bd_sf"/>
</dbReference>
<dbReference type="Gene3D" id="3.80.30.20">
    <property type="entry name" value="tm_1862 like domain"/>
    <property type="match status" value="1"/>
</dbReference>
<dbReference type="InterPro" id="IPR006638">
    <property type="entry name" value="Elp3/MiaA/NifB-like_rSAM"/>
</dbReference>
<dbReference type="InterPro" id="IPR007197">
    <property type="entry name" value="rSAM"/>
</dbReference>
<dbReference type="Pfam" id="PF04055">
    <property type="entry name" value="Radical_SAM"/>
    <property type="match status" value="1"/>
</dbReference>
<dbReference type="InterPro" id="IPR006158">
    <property type="entry name" value="Cobalamin-bd"/>
</dbReference>
<keyword evidence="4" id="KW-0408">Iron</keyword>
<dbReference type="SUPFAM" id="SSF52242">
    <property type="entry name" value="Cobalamin (vitamin B12)-binding domain"/>
    <property type="match status" value="1"/>
</dbReference>
<dbReference type="PROSITE" id="PS51918">
    <property type="entry name" value="RADICAL_SAM"/>
    <property type="match status" value="1"/>
</dbReference>
<dbReference type="GO" id="GO:0046872">
    <property type="term" value="F:metal ion binding"/>
    <property type="evidence" value="ECO:0007669"/>
    <property type="project" value="UniProtKB-KW"/>
</dbReference>
<dbReference type="SFLD" id="SFLDG01123">
    <property type="entry name" value="methyltransferase_(Class_B)"/>
    <property type="match status" value="1"/>
</dbReference>
<dbReference type="RefSeq" id="WP_115151295.1">
    <property type="nucleotide sequence ID" value="NZ_UGPP01000001.1"/>
</dbReference>
<dbReference type="Pfam" id="PF02310">
    <property type="entry name" value="B12-binding"/>
    <property type="match status" value="1"/>
</dbReference>
<evidence type="ECO:0000259" key="6">
    <source>
        <dbReference type="PROSITE" id="PS51332"/>
    </source>
</evidence>
<dbReference type="AlphaFoldDB" id="A0A378NR27"/>
<dbReference type="STRING" id="1122216.GCA_000423385_00420"/>
<dbReference type="SFLD" id="SFLDG01082">
    <property type="entry name" value="B12-binding_domain_containing"/>
    <property type="match status" value="1"/>
</dbReference>
<dbReference type="PROSITE" id="PS51332">
    <property type="entry name" value="B12_BINDING"/>
    <property type="match status" value="1"/>
</dbReference>
<evidence type="ECO:0000256" key="4">
    <source>
        <dbReference type="ARBA" id="ARBA00023004"/>
    </source>
</evidence>
<dbReference type="InterPro" id="IPR034466">
    <property type="entry name" value="Methyltransferase_Class_B"/>
</dbReference>
<dbReference type="CDD" id="cd02068">
    <property type="entry name" value="radical_SAM_B12_BD"/>
    <property type="match status" value="1"/>
</dbReference>
<dbReference type="Gene3D" id="3.40.50.280">
    <property type="entry name" value="Cobalamin-binding domain"/>
    <property type="match status" value="1"/>
</dbReference>
<evidence type="ECO:0000256" key="1">
    <source>
        <dbReference type="ARBA" id="ARBA00001966"/>
    </source>
</evidence>
<dbReference type="Proteomes" id="UP000255234">
    <property type="component" value="Unassembled WGS sequence"/>
</dbReference>
<evidence type="ECO:0000256" key="5">
    <source>
        <dbReference type="ARBA" id="ARBA00023014"/>
    </source>
</evidence>
<dbReference type="InterPro" id="IPR058240">
    <property type="entry name" value="rSAM_sf"/>
</dbReference>
<dbReference type="PANTHER" id="PTHR43409">
    <property type="entry name" value="ANAEROBIC MAGNESIUM-PROTOPORPHYRIN IX MONOMETHYL ESTER CYCLASE-RELATED"/>
    <property type="match status" value="1"/>
</dbReference>
<evidence type="ECO:0000313" key="9">
    <source>
        <dbReference type="Proteomes" id="UP000255234"/>
    </source>
</evidence>
<gene>
    <name evidence="8" type="ORF">NCTC10571_00977</name>
</gene>
<feature type="domain" description="Radical SAM core" evidence="7">
    <location>
        <begin position="175"/>
        <end position="393"/>
    </location>
</feature>
<evidence type="ECO:0000256" key="3">
    <source>
        <dbReference type="ARBA" id="ARBA00022723"/>
    </source>
</evidence>
<keyword evidence="3" id="KW-0479">Metal-binding</keyword>
<feature type="domain" description="B12-binding" evidence="6">
    <location>
        <begin position="1"/>
        <end position="134"/>
    </location>
</feature>
<dbReference type="SFLD" id="SFLDS00029">
    <property type="entry name" value="Radical_SAM"/>
    <property type="match status" value="1"/>
</dbReference>
<dbReference type="GO" id="GO:0005829">
    <property type="term" value="C:cytosol"/>
    <property type="evidence" value="ECO:0007669"/>
    <property type="project" value="TreeGrafter"/>
</dbReference>
<dbReference type="GO" id="GO:0031419">
    <property type="term" value="F:cobalamin binding"/>
    <property type="evidence" value="ECO:0007669"/>
    <property type="project" value="InterPro"/>
</dbReference>
<evidence type="ECO:0000313" key="8">
    <source>
        <dbReference type="EMBL" id="STY70830.1"/>
    </source>
</evidence>